<dbReference type="GO" id="GO:0005615">
    <property type="term" value="C:extracellular space"/>
    <property type="evidence" value="ECO:0007669"/>
    <property type="project" value="TreeGrafter"/>
</dbReference>
<evidence type="ECO:0000259" key="1">
    <source>
        <dbReference type="PROSITE" id="PS50213"/>
    </source>
</evidence>
<dbReference type="EMBL" id="FTOV01000007">
    <property type="protein sequence ID" value="SIT12419.1"/>
    <property type="molecule type" value="Genomic_DNA"/>
</dbReference>
<name>A0A1N7PPQ9_9FLAO</name>
<feature type="domain" description="FAS1" evidence="1">
    <location>
        <begin position="184"/>
        <end position="326"/>
    </location>
</feature>
<dbReference type="Pfam" id="PF02469">
    <property type="entry name" value="Fasciclin"/>
    <property type="match status" value="2"/>
</dbReference>
<dbReference type="Gene3D" id="2.30.180.10">
    <property type="entry name" value="FAS1 domain"/>
    <property type="match status" value="2"/>
</dbReference>
<sequence length="328" mass="34498">MPIKFYILTNNIMRNFFKPLLFSGVAMLCIISCDDNDDNMITEKTTYELVSSDSNLSSLKAAIDKAGLSATLNQSGTFTLFAPTNAAFATFLQANGYASLNDVPTDALKTLLMNHVLNSEVKAATISTGYVSTLAMGSASSTRPISMFINTNGGVKINGVSNVVATDIDANNGVIHKVDAVIGLPTIVTHATANPQFTSLVSALTRSDMPNFVGILSGTANSPFTVFAPTNTAFSSLLTEIGAANLAAIPKTTLENTLKYHVVTGANVGSNNLTNNMMVPTFQGGSFKITTTGGAKITDNNNRVSNIIVTDVQCSNGIIHAIDKVLLP</sequence>
<dbReference type="InterPro" id="IPR000782">
    <property type="entry name" value="FAS1_domain"/>
</dbReference>
<dbReference type="FunFam" id="2.30.180.10:FF:000032">
    <property type="entry name" value="Fasciclin domain-containing protein, putative"/>
    <property type="match status" value="2"/>
</dbReference>
<dbReference type="InterPro" id="IPR036378">
    <property type="entry name" value="FAS1_dom_sf"/>
</dbReference>
<evidence type="ECO:0000313" key="2">
    <source>
        <dbReference type="EMBL" id="SIT12419.1"/>
    </source>
</evidence>
<gene>
    <name evidence="2" type="ORF">SAMN05421785_10781</name>
</gene>
<evidence type="ECO:0000313" key="3">
    <source>
        <dbReference type="Proteomes" id="UP000185781"/>
    </source>
</evidence>
<dbReference type="PANTHER" id="PTHR10900">
    <property type="entry name" value="PERIOSTIN-RELATED"/>
    <property type="match status" value="1"/>
</dbReference>
<feature type="domain" description="FAS1" evidence="1">
    <location>
        <begin position="43"/>
        <end position="182"/>
    </location>
</feature>
<dbReference type="STRING" id="373672.SAMN05421785_10781"/>
<protein>
    <submittedName>
        <fullName evidence="2">Uncaracterized surface protein containing fasciclin (FAS1) repeats</fullName>
    </submittedName>
</protein>
<dbReference type="PROSITE" id="PS50213">
    <property type="entry name" value="FAS1"/>
    <property type="match status" value="2"/>
</dbReference>
<proteinExistence type="predicted"/>
<dbReference type="PANTHER" id="PTHR10900:SF77">
    <property type="entry name" value="FI19380P1"/>
    <property type="match status" value="1"/>
</dbReference>
<dbReference type="SUPFAM" id="SSF82153">
    <property type="entry name" value="FAS1 domain"/>
    <property type="match status" value="2"/>
</dbReference>
<dbReference type="Proteomes" id="UP000185781">
    <property type="component" value="Unassembled WGS sequence"/>
</dbReference>
<dbReference type="AlphaFoldDB" id="A0A1N7PPQ9"/>
<dbReference type="SMART" id="SM00554">
    <property type="entry name" value="FAS1"/>
    <property type="match status" value="2"/>
</dbReference>
<reference evidence="2 3" key="1">
    <citation type="submission" date="2017-01" db="EMBL/GenBank/DDBJ databases">
        <authorList>
            <person name="Mah S.A."/>
            <person name="Swanson W.J."/>
            <person name="Moy G.W."/>
            <person name="Vacquier V.D."/>
        </authorList>
    </citation>
    <scope>NUCLEOTIDE SEQUENCE [LARGE SCALE GENOMIC DNA]</scope>
    <source>
        <strain evidence="2 3">DSM 18014</strain>
    </source>
</reference>
<dbReference type="InterPro" id="IPR050904">
    <property type="entry name" value="Adhesion/Biosynth-related"/>
</dbReference>
<organism evidence="2 3">
    <name type="scientific">Chryseobacterium gambrini</name>
    <dbReference type="NCBI Taxonomy" id="373672"/>
    <lineage>
        <taxon>Bacteria</taxon>
        <taxon>Pseudomonadati</taxon>
        <taxon>Bacteroidota</taxon>
        <taxon>Flavobacteriia</taxon>
        <taxon>Flavobacteriales</taxon>
        <taxon>Weeksellaceae</taxon>
        <taxon>Chryseobacterium group</taxon>
        <taxon>Chryseobacterium</taxon>
    </lineage>
</organism>
<accession>A0A1N7PPQ9</accession>